<feature type="transmembrane region" description="Helical" evidence="1">
    <location>
        <begin position="48"/>
        <end position="71"/>
    </location>
</feature>
<feature type="transmembrane region" description="Helical" evidence="1">
    <location>
        <begin position="20"/>
        <end position="42"/>
    </location>
</feature>
<dbReference type="STRING" id="443156.SAMN04489867_3114"/>
<keyword evidence="1" id="KW-1133">Transmembrane helix</keyword>
<dbReference type="OrthoDB" id="4935320at2"/>
<feature type="transmembrane region" description="Helical" evidence="1">
    <location>
        <begin position="117"/>
        <end position="138"/>
    </location>
</feature>
<feature type="transmembrane region" description="Helical" evidence="1">
    <location>
        <begin position="92"/>
        <end position="111"/>
    </location>
</feature>
<feature type="transmembrane region" description="Helical" evidence="1">
    <location>
        <begin position="145"/>
        <end position="172"/>
    </location>
</feature>
<dbReference type="AlphaFoldDB" id="A0A1H0U3Y5"/>
<accession>A0A1H0U3Y5</accession>
<organism evidence="2 3">
    <name type="scientific">Pedococcus dokdonensis</name>
    <dbReference type="NCBI Taxonomy" id="443156"/>
    <lineage>
        <taxon>Bacteria</taxon>
        <taxon>Bacillati</taxon>
        <taxon>Actinomycetota</taxon>
        <taxon>Actinomycetes</taxon>
        <taxon>Micrococcales</taxon>
        <taxon>Intrasporangiaceae</taxon>
        <taxon>Pedococcus</taxon>
    </lineage>
</organism>
<keyword evidence="1" id="KW-0472">Membrane</keyword>
<keyword evidence="1" id="KW-0812">Transmembrane</keyword>
<keyword evidence="3" id="KW-1185">Reference proteome</keyword>
<gene>
    <name evidence="2" type="ORF">SAMN04489867_3114</name>
</gene>
<sequence>MRTDLDDHSRLNNARSTPAARLIAGALTPANVVLALMAYLAVKYTASLLAAAAWWLAALVLVVGVPYLILFRALRNGSADDRQVVRRSQRPALMASAAGAVTFALVVLYLAGAPRPLVWLILAMICGLVAMGLTTMVWKASMHMAVAAGVIAVLAIEVLRAGIAAALLLPVLGWARWRDGRHSVMQLAGGAVIGATVAGVVYGFLR</sequence>
<evidence type="ECO:0000313" key="3">
    <source>
        <dbReference type="Proteomes" id="UP000199077"/>
    </source>
</evidence>
<reference evidence="3" key="1">
    <citation type="submission" date="2016-10" db="EMBL/GenBank/DDBJ databases">
        <authorList>
            <person name="Varghese N."/>
            <person name="Submissions S."/>
        </authorList>
    </citation>
    <scope>NUCLEOTIDE SEQUENCE [LARGE SCALE GENOMIC DNA]</scope>
    <source>
        <strain evidence="3">DSM 22329</strain>
    </source>
</reference>
<dbReference type="EMBL" id="LT629711">
    <property type="protein sequence ID" value="SDP60715.1"/>
    <property type="molecule type" value="Genomic_DNA"/>
</dbReference>
<evidence type="ECO:0000313" key="2">
    <source>
        <dbReference type="EMBL" id="SDP60715.1"/>
    </source>
</evidence>
<proteinExistence type="predicted"/>
<dbReference type="RefSeq" id="WP_091787451.1">
    <property type="nucleotide sequence ID" value="NZ_LT629711.1"/>
</dbReference>
<evidence type="ECO:0008006" key="4">
    <source>
        <dbReference type="Google" id="ProtNLM"/>
    </source>
</evidence>
<dbReference type="Proteomes" id="UP000199077">
    <property type="component" value="Chromosome I"/>
</dbReference>
<evidence type="ECO:0000256" key="1">
    <source>
        <dbReference type="SAM" id="Phobius"/>
    </source>
</evidence>
<name>A0A1H0U3Y5_9MICO</name>
<protein>
    <recommendedName>
        <fullName evidence="4">PAP2 superfamily protein</fullName>
    </recommendedName>
</protein>
<feature type="transmembrane region" description="Helical" evidence="1">
    <location>
        <begin position="184"/>
        <end position="205"/>
    </location>
</feature>